<accession>A0A382P5P4</accession>
<dbReference type="AlphaFoldDB" id="A0A382P5P4"/>
<evidence type="ECO:0000313" key="1">
    <source>
        <dbReference type="EMBL" id="SVC68734.1"/>
    </source>
</evidence>
<name>A0A382P5P4_9ZZZZ</name>
<sequence length="162" mass="18680">MKQLPFIIVVVAVLVAYVFVWKKEPQGPPAAKEPVKELTLEEKIVGAYEFDNERSQQIVVFHDSGKMESYENGKKEGKEFRWKIVGGEVHAEYKDGYGSMWGIEPDGSLMQLGPLMSGQRHYLPRLPRIGDTDYQPYWKKITDYEEKIKKAASLRRQNTTKI</sequence>
<dbReference type="EMBL" id="UINC01105073">
    <property type="protein sequence ID" value="SVC68734.1"/>
    <property type="molecule type" value="Genomic_DNA"/>
</dbReference>
<feature type="non-terminal residue" evidence="1">
    <location>
        <position position="162"/>
    </location>
</feature>
<protein>
    <submittedName>
        <fullName evidence="1">Uncharacterized protein</fullName>
    </submittedName>
</protein>
<reference evidence="1" key="1">
    <citation type="submission" date="2018-05" db="EMBL/GenBank/DDBJ databases">
        <authorList>
            <person name="Lanie J.A."/>
            <person name="Ng W.-L."/>
            <person name="Kazmierczak K.M."/>
            <person name="Andrzejewski T.M."/>
            <person name="Davidsen T.M."/>
            <person name="Wayne K.J."/>
            <person name="Tettelin H."/>
            <person name="Glass J.I."/>
            <person name="Rusch D."/>
            <person name="Podicherti R."/>
            <person name="Tsui H.-C.T."/>
            <person name="Winkler M.E."/>
        </authorList>
    </citation>
    <scope>NUCLEOTIDE SEQUENCE</scope>
</reference>
<proteinExistence type="predicted"/>
<feature type="non-terminal residue" evidence="1">
    <location>
        <position position="1"/>
    </location>
</feature>
<organism evidence="1">
    <name type="scientific">marine metagenome</name>
    <dbReference type="NCBI Taxonomy" id="408172"/>
    <lineage>
        <taxon>unclassified sequences</taxon>
        <taxon>metagenomes</taxon>
        <taxon>ecological metagenomes</taxon>
    </lineage>
</organism>
<gene>
    <name evidence="1" type="ORF">METZ01_LOCUS321588</name>
</gene>